<evidence type="ECO:0000313" key="1">
    <source>
        <dbReference type="Ensembl" id="ENSSGRP00000028529.1"/>
    </source>
</evidence>
<dbReference type="AlphaFoldDB" id="A0A672LWU6"/>
<organism evidence="1 2">
    <name type="scientific">Sinocyclocheilus grahami</name>
    <name type="common">Dianchi golden-line fish</name>
    <name type="synonym">Barbus grahami</name>
    <dbReference type="NCBI Taxonomy" id="75366"/>
    <lineage>
        <taxon>Eukaryota</taxon>
        <taxon>Metazoa</taxon>
        <taxon>Chordata</taxon>
        <taxon>Craniata</taxon>
        <taxon>Vertebrata</taxon>
        <taxon>Euteleostomi</taxon>
        <taxon>Actinopterygii</taxon>
        <taxon>Neopterygii</taxon>
        <taxon>Teleostei</taxon>
        <taxon>Ostariophysi</taxon>
        <taxon>Cypriniformes</taxon>
        <taxon>Cyprinidae</taxon>
        <taxon>Cyprininae</taxon>
        <taxon>Sinocyclocheilus</taxon>
    </lineage>
</organism>
<evidence type="ECO:0008006" key="3">
    <source>
        <dbReference type="Google" id="ProtNLM"/>
    </source>
</evidence>
<keyword evidence="2" id="KW-1185">Reference proteome</keyword>
<dbReference type="InterPro" id="IPR036179">
    <property type="entry name" value="Ig-like_dom_sf"/>
</dbReference>
<name>A0A672LWU6_SINGR</name>
<reference evidence="1" key="2">
    <citation type="submission" date="2025-09" db="UniProtKB">
        <authorList>
            <consortium name="Ensembl"/>
        </authorList>
    </citation>
    <scope>IDENTIFICATION</scope>
</reference>
<evidence type="ECO:0000313" key="2">
    <source>
        <dbReference type="Proteomes" id="UP000472262"/>
    </source>
</evidence>
<reference evidence="1" key="1">
    <citation type="submission" date="2025-08" db="UniProtKB">
        <authorList>
            <consortium name="Ensembl"/>
        </authorList>
    </citation>
    <scope>IDENTIFICATION</scope>
</reference>
<dbReference type="SUPFAM" id="SSF48726">
    <property type="entry name" value="Immunoglobulin"/>
    <property type="match status" value="1"/>
</dbReference>
<accession>A0A672LWU6</accession>
<dbReference type="Gene3D" id="2.60.40.10">
    <property type="entry name" value="Immunoglobulins"/>
    <property type="match status" value="1"/>
</dbReference>
<protein>
    <recommendedName>
        <fullName evidence="3">Immunoglobulin V-set domain-containing protein</fullName>
    </recommendedName>
</protein>
<dbReference type="Ensembl" id="ENSSGRT00000030672.1">
    <property type="protein sequence ID" value="ENSSGRP00000028529.1"/>
    <property type="gene ID" value="ENSSGRG00000016294.1"/>
</dbReference>
<dbReference type="InterPro" id="IPR013783">
    <property type="entry name" value="Ig-like_fold"/>
</dbReference>
<dbReference type="InParanoid" id="A0A672LWU6"/>
<sequence length="105" mass="11453">SFLNENVSLCVLFSYSDNWISWSVVRAITSVMHVWTAPAEVSVVRGGTVALTCSFTSSSRITSLMSIDWTFRPLSGGPAKTVSRSSAFPFIVQDSLVRLSTQTQS</sequence>
<proteinExistence type="predicted"/>
<dbReference type="Proteomes" id="UP000472262">
    <property type="component" value="Unassembled WGS sequence"/>
</dbReference>